<feature type="region of interest" description="Disordered" evidence="8">
    <location>
        <begin position="270"/>
        <end position="291"/>
    </location>
</feature>
<dbReference type="GO" id="GO:0005634">
    <property type="term" value="C:nucleus"/>
    <property type="evidence" value="ECO:0007669"/>
    <property type="project" value="UniProtKB-SubCell"/>
</dbReference>
<protein>
    <submittedName>
        <fullName evidence="10">CLUMA_CG018960, isoform B</fullName>
    </submittedName>
</protein>
<keyword evidence="11" id="KW-1185">Reference proteome</keyword>
<dbReference type="Pfam" id="PF00010">
    <property type="entry name" value="HLH"/>
    <property type="match status" value="1"/>
</dbReference>
<feature type="region of interest" description="Disordered" evidence="8">
    <location>
        <begin position="528"/>
        <end position="556"/>
    </location>
</feature>
<dbReference type="AlphaFoldDB" id="A0A1J1J5N2"/>
<comment type="subcellular location">
    <subcellularLocation>
        <location evidence="1">Nucleus</location>
    </subcellularLocation>
</comment>
<keyword evidence="6" id="KW-0539">Nucleus</keyword>
<dbReference type="PANTHER" id="PTHR45776">
    <property type="entry name" value="MIP04163P"/>
    <property type="match status" value="1"/>
</dbReference>
<dbReference type="PROSITE" id="PS50888">
    <property type="entry name" value="BHLH"/>
    <property type="match status" value="1"/>
</dbReference>
<evidence type="ECO:0000313" key="11">
    <source>
        <dbReference type="Proteomes" id="UP000183832"/>
    </source>
</evidence>
<dbReference type="InterPro" id="IPR036638">
    <property type="entry name" value="HLH_DNA-bd_sf"/>
</dbReference>
<name>A0A1J1J5N2_9DIPT</name>
<feature type="region of interest" description="Disordered" evidence="8">
    <location>
        <begin position="313"/>
        <end position="336"/>
    </location>
</feature>
<evidence type="ECO:0000256" key="4">
    <source>
        <dbReference type="ARBA" id="ARBA00023125"/>
    </source>
</evidence>
<feature type="coiled-coil region" evidence="7">
    <location>
        <begin position="490"/>
        <end position="524"/>
    </location>
</feature>
<feature type="domain" description="BHLH" evidence="9">
    <location>
        <begin position="431"/>
        <end position="490"/>
    </location>
</feature>
<dbReference type="PANTHER" id="PTHR45776:SF2">
    <property type="entry name" value="MIP04163P"/>
    <property type="match status" value="1"/>
</dbReference>
<dbReference type="CDD" id="cd11397">
    <property type="entry name" value="bHLHzip_MITF_like"/>
    <property type="match status" value="1"/>
</dbReference>
<dbReference type="GO" id="GO:0000981">
    <property type="term" value="F:DNA-binding transcription factor activity, RNA polymerase II-specific"/>
    <property type="evidence" value="ECO:0007669"/>
    <property type="project" value="TreeGrafter"/>
</dbReference>
<sequence>MQNEDHFCDVISSIQYLNMSKSDSETQANYGDSGFNSGAEVNSDSIFFYEDSCPSLMSCMNEEINNKDDCEASPSCPNNDQSMLQQNSENYPPSAPQISRSKSQKHLKQIKVSVGIDEDLKMILEMDPSLMDESIEKAVEATSNVVDCPKVAGLPPKIPTFKTLTPTSRTQLKQQLQRQQLLEEAERKEVEKKALQQQHQENKVKDEESKVPLKSIGVDVPPQILQVRTKLSNPTRYHVIQKQKSQVKQFLSESFKSTDSLHNLLPYSTTQNTTMPPSTSSQSQPATTCTSPMQKSDTNFRLLHHINNRIDRSTTSHSANDANGHHFQHNSDYSSAPLGPTSNNSLPFLFQQRFGNIIASPSEIAASAMSPTLSSVATSVTSVSEAEEYIDELLNGDSYADTLKYDANSMNDIKIKEEPQVFSEAEARDRQKKDNHNMIERRRRFNINDRIKELGTLLPKNNETFYELVRDVRPNKGTILKSSVDYIKVLKHEINRLRKAELKQNEMEAQNKRLIMRIQELEMQAHKDVIQQSQQHEGSWQSYGSSGASSSQHQTQFSTDMNKILITLEDE</sequence>
<feature type="region of interest" description="Disordered" evidence="8">
    <location>
        <begin position="68"/>
        <end position="106"/>
    </location>
</feature>
<evidence type="ECO:0000256" key="2">
    <source>
        <dbReference type="ARBA" id="ARBA00008289"/>
    </source>
</evidence>
<evidence type="ECO:0000256" key="5">
    <source>
        <dbReference type="ARBA" id="ARBA00023163"/>
    </source>
</evidence>
<evidence type="ECO:0000256" key="8">
    <source>
        <dbReference type="SAM" id="MobiDB-lite"/>
    </source>
</evidence>
<dbReference type="InterPro" id="IPR031867">
    <property type="entry name" value="MiT/TFE_N"/>
</dbReference>
<dbReference type="SUPFAM" id="SSF47459">
    <property type="entry name" value="HLH, helix-loop-helix DNA-binding domain"/>
    <property type="match status" value="1"/>
</dbReference>
<proteinExistence type="inferred from homology"/>
<feature type="region of interest" description="Disordered" evidence="8">
    <location>
        <begin position="190"/>
        <end position="209"/>
    </location>
</feature>
<dbReference type="Proteomes" id="UP000183832">
    <property type="component" value="Unassembled WGS sequence"/>
</dbReference>
<keyword evidence="5" id="KW-0804">Transcription</keyword>
<dbReference type="OrthoDB" id="6242697at2759"/>
<organism evidence="10 11">
    <name type="scientific">Clunio marinus</name>
    <dbReference type="NCBI Taxonomy" id="568069"/>
    <lineage>
        <taxon>Eukaryota</taxon>
        <taxon>Metazoa</taxon>
        <taxon>Ecdysozoa</taxon>
        <taxon>Arthropoda</taxon>
        <taxon>Hexapoda</taxon>
        <taxon>Insecta</taxon>
        <taxon>Pterygota</taxon>
        <taxon>Neoptera</taxon>
        <taxon>Endopterygota</taxon>
        <taxon>Diptera</taxon>
        <taxon>Nematocera</taxon>
        <taxon>Chironomoidea</taxon>
        <taxon>Chironomidae</taxon>
        <taxon>Clunio</taxon>
    </lineage>
</organism>
<dbReference type="GO" id="GO:0000978">
    <property type="term" value="F:RNA polymerase II cis-regulatory region sequence-specific DNA binding"/>
    <property type="evidence" value="ECO:0007669"/>
    <property type="project" value="TreeGrafter"/>
</dbReference>
<evidence type="ECO:0000313" key="10">
    <source>
        <dbReference type="EMBL" id="CRL06193.1"/>
    </source>
</evidence>
<dbReference type="EMBL" id="CVRI01000066">
    <property type="protein sequence ID" value="CRL06193.1"/>
    <property type="molecule type" value="Genomic_DNA"/>
</dbReference>
<keyword evidence="4" id="KW-0238">DNA-binding</keyword>
<evidence type="ECO:0000259" key="9">
    <source>
        <dbReference type="PROSITE" id="PS50888"/>
    </source>
</evidence>
<evidence type="ECO:0000256" key="1">
    <source>
        <dbReference type="ARBA" id="ARBA00004123"/>
    </source>
</evidence>
<evidence type="ECO:0000256" key="3">
    <source>
        <dbReference type="ARBA" id="ARBA00023015"/>
    </source>
</evidence>
<reference evidence="10 11" key="1">
    <citation type="submission" date="2015-04" db="EMBL/GenBank/DDBJ databases">
        <authorList>
            <person name="Syromyatnikov M.Y."/>
            <person name="Popov V.N."/>
        </authorList>
    </citation>
    <scope>NUCLEOTIDE SEQUENCE [LARGE SCALE GENOMIC DNA]</scope>
</reference>
<evidence type="ECO:0000256" key="6">
    <source>
        <dbReference type="ARBA" id="ARBA00023242"/>
    </source>
</evidence>
<dbReference type="InterPro" id="IPR011598">
    <property type="entry name" value="bHLH_dom"/>
</dbReference>
<comment type="similarity">
    <text evidence="2">Belongs to the MiT/TFE family.</text>
</comment>
<dbReference type="Gene3D" id="4.10.280.10">
    <property type="entry name" value="Helix-loop-helix DNA-binding domain"/>
    <property type="match status" value="1"/>
</dbReference>
<dbReference type="Pfam" id="PF15951">
    <property type="entry name" value="MITF_TFEB_C_3_N"/>
    <property type="match status" value="1"/>
</dbReference>
<keyword evidence="3" id="KW-0805">Transcription regulation</keyword>
<keyword evidence="7" id="KW-0175">Coiled coil</keyword>
<feature type="compositionally biased region" description="Low complexity" evidence="8">
    <location>
        <begin position="538"/>
        <end position="554"/>
    </location>
</feature>
<evidence type="ECO:0000256" key="7">
    <source>
        <dbReference type="SAM" id="Coils"/>
    </source>
</evidence>
<dbReference type="SMART" id="SM00353">
    <property type="entry name" value="HLH"/>
    <property type="match status" value="1"/>
</dbReference>
<feature type="compositionally biased region" description="Polar residues" evidence="8">
    <location>
        <begin position="75"/>
        <end position="101"/>
    </location>
</feature>
<dbReference type="GO" id="GO:0046983">
    <property type="term" value="F:protein dimerization activity"/>
    <property type="evidence" value="ECO:0007669"/>
    <property type="project" value="InterPro"/>
</dbReference>
<gene>
    <name evidence="10" type="ORF">CLUMA_CG018960</name>
</gene>
<accession>A0A1J1J5N2</accession>